<name>A0A2N9FWF1_FAGSY</name>
<evidence type="ECO:0000313" key="2">
    <source>
        <dbReference type="EMBL" id="SPC94947.1"/>
    </source>
</evidence>
<reference evidence="2" key="1">
    <citation type="submission" date="2018-02" db="EMBL/GenBank/DDBJ databases">
        <authorList>
            <person name="Cohen D.B."/>
            <person name="Kent A.D."/>
        </authorList>
    </citation>
    <scope>NUCLEOTIDE SEQUENCE</scope>
</reference>
<gene>
    <name evidence="2" type="ORF">FSB_LOCUS22829</name>
</gene>
<dbReference type="Pfam" id="PF24626">
    <property type="entry name" value="SH3_Tf2-1"/>
    <property type="match status" value="1"/>
</dbReference>
<sequence length="537" mass="60106">MQHIVGKLSTSSFQRYKVCVNRSSDEGVMAPGSRGVGAVFVHFSDEDSGQTGDAIGEPRVPRRSWSHYLSNAPGLADQLVASRKDSAREGGSCAAYFCKVPDLRKSELGLVRYGPANRGHRGVFGPFEGSFPIRIPARPRKTLCASVATSVGKFRNFQQNLISSACFHARGRRSSRCRISDDLGIVGKLVLPTFQRYRPCTEASLGSQDMILANRRPSEWVVSSIQFLVWSTVRSNLGQTWSTLVKLGRIWSKLSKLLEMYPGLHFKGFWARWVLVGLETARSNLGQTLVNTSQTWSTLVKLGQTLGNVSRTFFLGVFDVESPRCRIMPAWFGLSRFACRHPRKSRGTFGNGISFWLKLNFYNRSPSQTTGHSPSEAVYGLNPIEPLELAPLPITKRFSGDAEEKVKQIKKLHEQIREIFLKQNEKYSKQANKYRKPVAFKEDDLVWIHLRKERFPSKRCSKLTSRANGPCRVLQCIGENAYKIELPVKYGGCTVKSNMVATKINVGCTNFSRMVAVEINGGCTNLSRMGAAQIYQR</sequence>
<protein>
    <recommendedName>
        <fullName evidence="1">Tf2-1-like SH3-like domain-containing protein</fullName>
    </recommendedName>
</protein>
<feature type="domain" description="Tf2-1-like SH3-like" evidence="1">
    <location>
        <begin position="444"/>
        <end position="490"/>
    </location>
</feature>
<organism evidence="2">
    <name type="scientific">Fagus sylvatica</name>
    <name type="common">Beechnut</name>
    <dbReference type="NCBI Taxonomy" id="28930"/>
    <lineage>
        <taxon>Eukaryota</taxon>
        <taxon>Viridiplantae</taxon>
        <taxon>Streptophyta</taxon>
        <taxon>Embryophyta</taxon>
        <taxon>Tracheophyta</taxon>
        <taxon>Spermatophyta</taxon>
        <taxon>Magnoliopsida</taxon>
        <taxon>eudicotyledons</taxon>
        <taxon>Gunneridae</taxon>
        <taxon>Pentapetalae</taxon>
        <taxon>rosids</taxon>
        <taxon>fabids</taxon>
        <taxon>Fagales</taxon>
        <taxon>Fagaceae</taxon>
        <taxon>Fagus</taxon>
    </lineage>
</organism>
<evidence type="ECO:0000259" key="1">
    <source>
        <dbReference type="Pfam" id="PF24626"/>
    </source>
</evidence>
<dbReference type="EMBL" id="OIVN01001525">
    <property type="protein sequence ID" value="SPC94947.1"/>
    <property type="molecule type" value="Genomic_DNA"/>
</dbReference>
<dbReference type="InterPro" id="IPR056924">
    <property type="entry name" value="SH3_Tf2-1"/>
</dbReference>
<accession>A0A2N9FWF1</accession>
<proteinExistence type="predicted"/>
<dbReference type="PANTHER" id="PTHR35046:SF26">
    <property type="entry name" value="RNA-DIRECTED DNA POLYMERASE"/>
    <property type="match status" value="1"/>
</dbReference>
<dbReference type="PANTHER" id="PTHR35046">
    <property type="entry name" value="ZINC KNUCKLE (CCHC-TYPE) FAMILY PROTEIN"/>
    <property type="match status" value="1"/>
</dbReference>
<dbReference type="AlphaFoldDB" id="A0A2N9FWF1"/>